<keyword evidence="1" id="KW-0732">Signal</keyword>
<dbReference type="Proteomes" id="UP001374893">
    <property type="component" value="Chromosome"/>
</dbReference>
<feature type="chain" id="PRO_5047277693" evidence="1">
    <location>
        <begin position="21"/>
        <end position="396"/>
    </location>
</feature>
<dbReference type="EMBL" id="AP024702">
    <property type="protein sequence ID" value="BCX47867.1"/>
    <property type="molecule type" value="Genomic_DNA"/>
</dbReference>
<keyword evidence="3" id="KW-1185">Reference proteome</keyword>
<accession>A0ABN6H4F2</accession>
<name>A0ABN6H4F2_9BACT</name>
<feature type="signal peptide" evidence="1">
    <location>
        <begin position="1"/>
        <end position="20"/>
    </location>
</feature>
<gene>
    <name evidence="2" type="ORF">HAHE_17750</name>
</gene>
<protein>
    <submittedName>
        <fullName evidence="2">Uncharacterized protein</fullName>
    </submittedName>
</protein>
<evidence type="ECO:0000313" key="3">
    <source>
        <dbReference type="Proteomes" id="UP001374893"/>
    </source>
</evidence>
<reference evidence="2 3" key="1">
    <citation type="submission" date="2021-06" db="EMBL/GenBank/DDBJ databases">
        <title>Complete genome of Haloferula helveola possessing various polysaccharide degrading enzymes.</title>
        <authorList>
            <person name="Takami H."/>
            <person name="Huang C."/>
            <person name="Hamasaki K."/>
        </authorList>
    </citation>
    <scope>NUCLEOTIDE SEQUENCE [LARGE SCALE GENOMIC DNA]</scope>
    <source>
        <strain evidence="2 3">CN-1</strain>
    </source>
</reference>
<organism evidence="2 3">
    <name type="scientific">Haloferula helveola</name>
    <dbReference type="NCBI Taxonomy" id="490095"/>
    <lineage>
        <taxon>Bacteria</taxon>
        <taxon>Pseudomonadati</taxon>
        <taxon>Verrucomicrobiota</taxon>
        <taxon>Verrucomicrobiia</taxon>
        <taxon>Verrucomicrobiales</taxon>
        <taxon>Verrucomicrobiaceae</taxon>
        <taxon>Haloferula</taxon>
    </lineage>
</organism>
<evidence type="ECO:0000256" key="1">
    <source>
        <dbReference type="SAM" id="SignalP"/>
    </source>
</evidence>
<sequence length="396" mass="43823">MTVMKNVAALAVLLTASAPALEVHEWGTFTTLSGSDGHPLVWYLPYREPSQLPKFVHGQGLRLKGMPVRVRMETPVIYFYPEKAGEVTVEATYRSGTITEVYPSPKTHMFFGPTPVRWTGTLVPPDDAEALSLIPAVPEGSKGDHYAAARAVPDAWIFRSSRTHVTPEEKTVTTEEAEKFIFYRGSGANTPALIAQLDASNGITLSTGSTHPHKLNIALEVKGESARWRTLTAVKDHEQVPETEILDGPMRPVREVEKEIGSWFQGSLTGEGLTSAEAAAMIDTWDETWFREEGTRVFSILPQDWVDEVLPLTVDPKPEKLVRVFVARLELIQPSKEIRLADALVDPAADFSQVEALKLGRFADGALNRAIDVQGQRMRTRFHQLQSDAAKRTSAR</sequence>
<evidence type="ECO:0000313" key="2">
    <source>
        <dbReference type="EMBL" id="BCX47867.1"/>
    </source>
</evidence>
<proteinExistence type="predicted"/>